<comment type="caution">
    <text evidence="2">The sequence shown here is derived from an EMBL/GenBank/DDBJ whole genome shotgun (WGS) entry which is preliminary data.</text>
</comment>
<feature type="region of interest" description="Disordered" evidence="1">
    <location>
        <begin position="604"/>
        <end position="648"/>
    </location>
</feature>
<keyword evidence="3" id="KW-1185">Reference proteome</keyword>
<feature type="compositionally biased region" description="Low complexity" evidence="1">
    <location>
        <begin position="636"/>
        <end position="646"/>
    </location>
</feature>
<protein>
    <submittedName>
        <fullName evidence="2">Uncharacterized protein</fullName>
    </submittedName>
</protein>
<gene>
    <name evidence="2" type="ORF">BDV95DRAFT_623801</name>
</gene>
<sequence>MSPAAPAPIDKSGQEPPTVQLFKHHSAIIIPRSVANITPDDLIAHILPLPAGHPPNHRFAVFFLTPEFATWLLDDQTFLQKALRQVYRLQNAEHEIAKHREFLKIHALCAVVGKLPAPSPFTANAVQLPGLAQLASNRSLAPPVWELGYAGMAYTVLRLTDSVPWSSSPVGDASSSTEGEGTVNFMGRQHSPHGGVSSAILRLPLASTVFQTGQPTTMTFSAWQREYGAEEFTLQSKENVMQHGIKFQKVHNQSAHSTSHMKHVSTLAIPLIPLTLPRRVVGSMGNIIRRVQASNDESVPASQELEAVVPQYFKSRGESSQTTPVWALVIPQAALQSVVDHTRVILGRAQNATSSGSEIGDWEALWRSEVPLWNNLVPMAISKGARLYRVLSGGGGWGKKAGLLSLDPGLGSDQPFPVQDDDIDSSEGTQDLSSALQQVVHNGDCIQFFICPPMTKTRADDPNADLELLKARSDMAETWGWEIGTIPSTADSLSSDTWQHSGTEEKDISVFRNCFGALSEGGLTIERRVHLRPQDPSSFAGSTKIDVPFSRVSAADVVIGGNELSKSEGPTAEDGTMQITLPSQTSRSDGWLISQIYTDPAAPSLLGLPRRGLEQSDREKPELETQEGTAVEENVLDSSTSSLDDSPNLRLELSSGARHRHVPSSRMPIRKVSSDHVPVHKLEDAFPLDPPRGETSGASPIRRVLANTNSQSLDIPEDRSSKNIRIIKIPFEADLKPLPDALGDSRVRTFLSDSTWPAPSRLTPLIRYMQRQRNKTQVVVEALTNEYRKLMHSIRQRLRTTTHISRPRPEVTLNRLEYLTRNIEHSVHISRTKTTSTVLDALASHADRSDARLYATQKDVHTILDSMKARVFIRLDNHVNAIITTVLTLRGALAHTVAFIATRAQLTHAANTSAVTVYTLHTALRSRIGAMLLARAQPSHPHPHPHIFPHALTTLLLRLRAFNTNLFADQPRTQNSIRHRLAALERRNARLHGSPTITLSLDMETGLERTGVMGMMGFSGDDEGGDQHLRRLRLLPLPLLLAPQE</sequence>
<accession>A0A7C8M1S3</accession>
<proteinExistence type="predicted"/>
<evidence type="ECO:0000313" key="3">
    <source>
        <dbReference type="Proteomes" id="UP000481861"/>
    </source>
</evidence>
<dbReference type="Proteomes" id="UP000481861">
    <property type="component" value="Unassembled WGS sequence"/>
</dbReference>
<dbReference type="AlphaFoldDB" id="A0A7C8M1S3"/>
<name>A0A7C8M1S3_9PLEO</name>
<reference evidence="2 3" key="1">
    <citation type="submission" date="2020-01" db="EMBL/GenBank/DDBJ databases">
        <authorList>
            <consortium name="DOE Joint Genome Institute"/>
            <person name="Haridas S."/>
            <person name="Albert R."/>
            <person name="Binder M."/>
            <person name="Bloem J."/>
            <person name="Labutti K."/>
            <person name="Salamov A."/>
            <person name="Andreopoulos B."/>
            <person name="Baker S.E."/>
            <person name="Barry K."/>
            <person name="Bills G."/>
            <person name="Bluhm B.H."/>
            <person name="Cannon C."/>
            <person name="Castanera R."/>
            <person name="Culley D.E."/>
            <person name="Daum C."/>
            <person name="Ezra D."/>
            <person name="Gonzalez J.B."/>
            <person name="Henrissat B."/>
            <person name="Kuo A."/>
            <person name="Liang C."/>
            <person name="Lipzen A."/>
            <person name="Lutzoni F."/>
            <person name="Magnuson J."/>
            <person name="Mondo S."/>
            <person name="Nolan M."/>
            <person name="Ohm R."/>
            <person name="Pangilinan J."/>
            <person name="Park H.-J.H."/>
            <person name="Ramirez L."/>
            <person name="Alfaro M."/>
            <person name="Sun H."/>
            <person name="Tritt A."/>
            <person name="Yoshinaga Y."/>
            <person name="Zwiers L.-H.L."/>
            <person name="Turgeon B.G."/>
            <person name="Goodwin S.B."/>
            <person name="Spatafora J.W."/>
            <person name="Crous P.W."/>
            <person name="Grigoriev I.V."/>
        </authorList>
    </citation>
    <scope>NUCLEOTIDE SEQUENCE [LARGE SCALE GENOMIC DNA]</scope>
    <source>
        <strain evidence="2 3">CBS 611.86</strain>
    </source>
</reference>
<organism evidence="2 3">
    <name type="scientific">Massariosphaeria phaeospora</name>
    <dbReference type="NCBI Taxonomy" id="100035"/>
    <lineage>
        <taxon>Eukaryota</taxon>
        <taxon>Fungi</taxon>
        <taxon>Dikarya</taxon>
        <taxon>Ascomycota</taxon>
        <taxon>Pezizomycotina</taxon>
        <taxon>Dothideomycetes</taxon>
        <taxon>Pleosporomycetidae</taxon>
        <taxon>Pleosporales</taxon>
        <taxon>Pleosporales incertae sedis</taxon>
        <taxon>Massariosphaeria</taxon>
    </lineage>
</organism>
<dbReference type="EMBL" id="JAADJZ010000033">
    <property type="protein sequence ID" value="KAF2865518.1"/>
    <property type="molecule type" value="Genomic_DNA"/>
</dbReference>
<feature type="compositionally biased region" description="Basic and acidic residues" evidence="1">
    <location>
        <begin position="611"/>
        <end position="623"/>
    </location>
</feature>
<evidence type="ECO:0000256" key="1">
    <source>
        <dbReference type="SAM" id="MobiDB-lite"/>
    </source>
</evidence>
<evidence type="ECO:0000313" key="2">
    <source>
        <dbReference type="EMBL" id="KAF2865518.1"/>
    </source>
</evidence>
<dbReference type="OrthoDB" id="1744869at2759"/>